<evidence type="ECO:0000313" key="2">
    <source>
        <dbReference type="Proteomes" id="UP000078540"/>
    </source>
</evidence>
<dbReference type="AlphaFoldDB" id="A0A151I3K7"/>
<dbReference type="Proteomes" id="UP000078540">
    <property type="component" value="Unassembled WGS sequence"/>
</dbReference>
<gene>
    <name evidence="1" type="ORF">ALC53_05857</name>
</gene>
<proteinExistence type="predicted"/>
<accession>A0A151I3K7</accession>
<protein>
    <submittedName>
        <fullName evidence="1">Uncharacterized protein</fullName>
    </submittedName>
</protein>
<reference evidence="1 2" key="1">
    <citation type="submission" date="2015-09" db="EMBL/GenBank/DDBJ databases">
        <title>Atta colombica WGS genome.</title>
        <authorList>
            <person name="Nygaard S."/>
            <person name="Hu H."/>
            <person name="Boomsma J."/>
            <person name="Zhang G."/>
        </authorList>
    </citation>
    <scope>NUCLEOTIDE SEQUENCE [LARGE SCALE GENOMIC DNA]</scope>
    <source>
        <strain evidence="1">Treedump-2</strain>
        <tissue evidence="1">Whole body</tissue>
    </source>
</reference>
<sequence length="127" mass="14021">MRINRTYLTRLLSFATGYRRSDEAPQIAPCGMMKRTIGFLTCVHYHLGFSLSFVEFQRPLLVDPSQSNEGLSRTPDRRFSFKSVCLITIALMGRCADGWHVDAARDEDSSGGGSGDGGSDAVVGRWI</sequence>
<evidence type="ECO:0000313" key="1">
    <source>
        <dbReference type="EMBL" id="KYM83681.1"/>
    </source>
</evidence>
<organism evidence="1 2">
    <name type="scientific">Atta colombica</name>
    <dbReference type="NCBI Taxonomy" id="520822"/>
    <lineage>
        <taxon>Eukaryota</taxon>
        <taxon>Metazoa</taxon>
        <taxon>Ecdysozoa</taxon>
        <taxon>Arthropoda</taxon>
        <taxon>Hexapoda</taxon>
        <taxon>Insecta</taxon>
        <taxon>Pterygota</taxon>
        <taxon>Neoptera</taxon>
        <taxon>Endopterygota</taxon>
        <taxon>Hymenoptera</taxon>
        <taxon>Apocrita</taxon>
        <taxon>Aculeata</taxon>
        <taxon>Formicoidea</taxon>
        <taxon>Formicidae</taxon>
        <taxon>Myrmicinae</taxon>
        <taxon>Atta</taxon>
    </lineage>
</organism>
<name>A0A151I3K7_9HYME</name>
<dbReference type="EMBL" id="KQ976484">
    <property type="protein sequence ID" value="KYM83681.1"/>
    <property type="molecule type" value="Genomic_DNA"/>
</dbReference>
<keyword evidence="2" id="KW-1185">Reference proteome</keyword>